<dbReference type="Proteomes" id="UP001500683">
    <property type="component" value="Unassembled WGS sequence"/>
</dbReference>
<dbReference type="EMBL" id="BAAAZG010000042">
    <property type="protein sequence ID" value="GAA4088452.1"/>
    <property type="molecule type" value="Genomic_DNA"/>
</dbReference>
<comment type="caution">
    <text evidence="3">The sequence shown here is derived from an EMBL/GenBank/DDBJ whole genome shotgun (WGS) entry which is preliminary data.</text>
</comment>
<dbReference type="RefSeq" id="WP_344953333.1">
    <property type="nucleotide sequence ID" value="NZ_BAAAZG010000042.1"/>
</dbReference>
<feature type="signal peptide" evidence="2">
    <location>
        <begin position="1"/>
        <end position="29"/>
    </location>
</feature>
<dbReference type="Gene3D" id="3.40.190.10">
    <property type="entry name" value="Periplasmic binding protein-like II"/>
    <property type="match status" value="2"/>
</dbReference>
<dbReference type="SUPFAM" id="SSF53850">
    <property type="entry name" value="Periplasmic binding protein-like II"/>
    <property type="match status" value="1"/>
</dbReference>
<dbReference type="PANTHER" id="PTHR30006:SF2">
    <property type="entry name" value="ABC TRANSPORTER SUBSTRATE-BINDING PROTEIN"/>
    <property type="match status" value="1"/>
</dbReference>
<evidence type="ECO:0000313" key="4">
    <source>
        <dbReference type="Proteomes" id="UP001500683"/>
    </source>
</evidence>
<dbReference type="PANTHER" id="PTHR30006">
    <property type="entry name" value="THIAMINE-BINDING PERIPLASMIC PROTEIN-RELATED"/>
    <property type="match status" value="1"/>
</dbReference>
<proteinExistence type="predicted"/>
<sequence length="357" mass="37301">MPPHPLVPSRVTGLAGLTAAAALALGACAAPNPSAAAGTVVVAGYGGSYQEAFEQSVIPGFEKSCGCKVTYIAGSSTDTVAKLKAQAGRPQIDVALIDDGPQAQAAQAGLLAKLDPARVTRLPQVAELARLPGDVGVGFGLTATGIAYNPDWFAENGLPEPTSLEDLASPKLKDKVVLPSITNTYGVHLLVMAAKAGGGSEKNIQPGFDVVRRLAANAVTFDNTADVSNYFLQGQAAASVWGKSRVETLADKKFPIKFVYPKEGAVPLLATANVVNKAPHPDLAARFVNELLGPEAQKKLAQDGYDGPTVKSVQLDPALRDKVVNLDRAAELTRLDWATVNAGRSAWTDTWNKRVEA</sequence>
<dbReference type="InterPro" id="IPR006059">
    <property type="entry name" value="SBP"/>
</dbReference>
<name>A0ABP7WGD7_9ACTN</name>
<dbReference type="CDD" id="cd13589">
    <property type="entry name" value="PBP2_polyamine_RpCGA009"/>
    <property type="match status" value="1"/>
</dbReference>
<evidence type="ECO:0000256" key="1">
    <source>
        <dbReference type="ARBA" id="ARBA00022729"/>
    </source>
</evidence>
<evidence type="ECO:0000256" key="2">
    <source>
        <dbReference type="SAM" id="SignalP"/>
    </source>
</evidence>
<organism evidence="3 4">
    <name type="scientific">Actinomadura miaoliensis</name>
    <dbReference type="NCBI Taxonomy" id="430685"/>
    <lineage>
        <taxon>Bacteria</taxon>
        <taxon>Bacillati</taxon>
        <taxon>Actinomycetota</taxon>
        <taxon>Actinomycetes</taxon>
        <taxon>Streptosporangiales</taxon>
        <taxon>Thermomonosporaceae</taxon>
        <taxon>Actinomadura</taxon>
    </lineage>
</organism>
<accession>A0ABP7WGD7</accession>
<protein>
    <submittedName>
        <fullName evidence="3">ABC transporter substrate-binding protein</fullName>
    </submittedName>
</protein>
<keyword evidence="1 2" id="KW-0732">Signal</keyword>
<feature type="chain" id="PRO_5047476866" evidence="2">
    <location>
        <begin position="30"/>
        <end position="357"/>
    </location>
</feature>
<dbReference type="Pfam" id="PF13416">
    <property type="entry name" value="SBP_bac_8"/>
    <property type="match status" value="1"/>
</dbReference>
<gene>
    <name evidence="3" type="ORF">GCM10022214_56060</name>
</gene>
<reference evidence="4" key="1">
    <citation type="journal article" date="2019" name="Int. J. Syst. Evol. Microbiol.">
        <title>The Global Catalogue of Microorganisms (GCM) 10K type strain sequencing project: providing services to taxonomists for standard genome sequencing and annotation.</title>
        <authorList>
            <consortium name="The Broad Institute Genomics Platform"/>
            <consortium name="The Broad Institute Genome Sequencing Center for Infectious Disease"/>
            <person name="Wu L."/>
            <person name="Ma J."/>
        </authorList>
    </citation>
    <scope>NUCLEOTIDE SEQUENCE [LARGE SCALE GENOMIC DNA]</scope>
    <source>
        <strain evidence="4">JCM 16702</strain>
    </source>
</reference>
<keyword evidence="4" id="KW-1185">Reference proteome</keyword>
<evidence type="ECO:0000313" key="3">
    <source>
        <dbReference type="EMBL" id="GAA4088452.1"/>
    </source>
</evidence>